<name>A0A1T2XFL9_9BACL</name>
<dbReference type="STRING" id="1324314.BVG16_12525"/>
<reference evidence="1 2" key="1">
    <citation type="submission" date="2017-01" db="EMBL/GenBank/DDBJ databases">
        <title>Genome analysis of Paenibacillus selenitrireducens ES3-24.</title>
        <authorList>
            <person name="Xu D."/>
            <person name="Yao R."/>
            <person name="Zheng S."/>
        </authorList>
    </citation>
    <scope>NUCLEOTIDE SEQUENCE [LARGE SCALE GENOMIC DNA]</scope>
    <source>
        <strain evidence="1 2">ES3-24</strain>
    </source>
</reference>
<dbReference type="Proteomes" id="UP000190188">
    <property type="component" value="Unassembled WGS sequence"/>
</dbReference>
<organism evidence="1 2">
    <name type="scientific">Paenibacillus selenitireducens</name>
    <dbReference type="NCBI Taxonomy" id="1324314"/>
    <lineage>
        <taxon>Bacteria</taxon>
        <taxon>Bacillati</taxon>
        <taxon>Bacillota</taxon>
        <taxon>Bacilli</taxon>
        <taxon>Bacillales</taxon>
        <taxon>Paenibacillaceae</taxon>
        <taxon>Paenibacillus</taxon>
    </lineage>
</organism>
<dbReference type="InterPro" id="IPR025648">
    <property type="entry name" value="DUF4358"/>
</dbReference>
<keyword evidence="2" id="KW-1185">Reference proteome</keyword>
<dbReference type="EMBL" id="MSZX01000004">
    <property type="protein sequence ID" value="OPA78681.1"/>
    <property type="molecule type" value="Genomic_DNA"/>
</dbReference>
<evidence type="ECO:0008006" key="3">
    <source>
        <dbReference type="Google" id="ProtNLM"/>
    </source>
</evidence>
<proteinExistence type="predicted"/>
<protein>
    <recommendedName>
        <fullName evidence="3">DUF4358 domain-containing protein</fullName>
    </recommendedName>
</protein>
<evidence type="ECO:0000313" key="1">
    <source>
        <dbReference type="EMBL" id="OPA78681.1"/>
    </source>
</evidence>
<gene>
    <name evidence="1" type="ORF">BVG16_12525</name>
</gene>
<dbReference type="OrthoDB" id="1797583at2"/>
<accession>A0A1T2XFL9</accession>
<comment type="caution">
    <text evidence="1">The sequence shown here is derived from an EMBL/GenBank/DDBJ whole genome shotgun (WGS) entry which is preliminary data.</text>
</comment>
<dbReference type="PROSITE" id="PS51257">
    <property type="entry name" value="PROKAR_LIPOPROTEIN"/>
    <property type="match status" value="1"/>
</dbReference>
<sequence>MGKQWKEKRCYFPVILAFVVAIGVLSGCSGKDDKTAEKLSATQIGKRIEQAVNLKDMKEEDRNKLKKLYKIDTDSVEDFILYTSTSNVRADELAVIKLTEQSQADSVKEKIKLRIDAQKIKFKDYRPNEYFLVENHVLKTKGPFVFFAVSKEVDQMEHAFDDAF</sequence>
<dbReference type="AlphaFoldDB" id="A0A1T2XFL9"/>
<dbReference type="Pfam" id="PF14270">
    <property type="entry name" value="DUF4358"/>
    <property type="match status" value="1"/>
</dbReference>
<evidence type="ECO:0000313" key="2">
    <source>
        <dbReference type="Proteomes" id="UP000190188"/>
    </source>
</evidence>
<dbReference type="RefSeq" id="WP_078499013.1">
    <property type="nucleotide sequence ID" value="NZ_MSZX01000004.1"/>
</dbReference>